<feature type="non-terminal residue" evidence="1">
    <location>
        <position position="1"/>
    </location>
</feature>
<sequence>ETRNQEASSGDRRDFQSPNIASPTSPKSHGSSGEWKTLKKGTGKLNEKDRIHSAEV</sequence>
<dbReference type="EMBL" id="CM034415">
    <property type="protein sequence ID" value="KAJ0169718.1"/>
    <property type="molecule type" value="Genomic_DNA"/>
</dbReference>
<name>A0ACC1CDQ5_9NEOP</name>
<evidence type="ECO:0000313" key="1">
    <source>
        <dbReference type="EMBL" id="KAJ0169718.1"/>
    </source>
</evidence>
<organism evidence="1 2">
    <name type="scientific">Dendrolimus kikuchii</name>
    <dbReference type="NCBI Taxonomy" id="765133"/>
    <lineage>
        <taxon>Eukaryota</taxon>
        <taxon>Metazoa</taxon>
        <taxon>Ecdysozoa</taxon>
        <taxon>Arthropoda</taxon>
        <taxon>Hexapoda</taxon>
        <taxon>Insecta</taxon>
        <taxon>Pterygota</taxon>
        <taxon>Neoptera</taxon>
        <taxon>Endopterygota</taxon>
        <taxon>Lepidoptera</taxon>
        <taxon>Glossata</taxon>
        <taxon>Ditrysia</taxon>
        <taxon>Bombycoidea</taxon>
        <taxon>Lasiocampidae</taxon>
        <taxon>Dendrolimus</taxon>
    </lineage>
</organism>
<keyword evidence="2" id="KW-1185">Reference proteome</keyword>
<protein>
    <submittedName>
        <fullName evidence="1">Uncharacterized protein</fullName>
    </submittedName>
</protein>
<reference evidence="1 2" key="1">
    <citation type="journal article" date="2021" name="Front. Genet.">
        <title>Chromosome-Level Genome Assembly Reveals Significant Gene Expansion in the Toll and IMD Signaling Pathways of Dendrolimus kikuchii.</title>
        <authorList>
            <person name="Zhou J."/>
            <person name="Wu P."/>
            <person name="Xiong Z."/>
            <person name="Liu N."/>
            <person name="Zhao N."/>
            <person name="Ji M."/>
            <person name="Qiu Y."/>
            <person name="Yang B."/>
        </authorList>
    </citation>
    <scope>NUCLEOTIDE SEQUENCE [LARGE SCALE GENOMIC DNA]</scope>
    <source>
        <strain evidence="1">Ann1</strain>
    </source>
</reference>
<gene>
    <name evidence="1" type="ORF">K1T71_014324</name>
</gene>
<comment type="caution">
    <text evidence="1">The sequence shown here is derived from an EMBL/GenBank/DDBJ whole genome shotgun (WGS) entry which is preliminary data.</text>
</comment>
<evidence type="ECO:0000313" key="2">
    <source>
        <dbReference type="Proteomes" id="UP000824533"/>
    </source>
</evidence>
<proteinExistence type="predicted"/>
<dbReference type="Proteomes" id="UP000824533">
    <property type="component" value="Linkage Group LG29"/>
</dbReference>
<accession>A0ACC1CDQ5</accession>